<dbReference type="InterPro" id="IPR000150">
    <property type="entry name" value="Cof"/>
</dbReference>
<proteinExistence type="predicted"/>
<name>A0A2V4E954_9GAMM</name>
<evidence type="ECO:0000313" key="1">
    <source>
        <dbReference type="EMBL" id="PXZ07601.1"/>
    </source>
</evidence>
<dbReference type="GO" id="GO:0005829">
    <property type="term" value="C:cytosol"/>
    <property type="evidence" value="ECO:0007669"/>
    <property type="project" value="TreeGrafter"/>
</dbReference>
<evidence type="ECO:0000313" key="2">
    <source>
        <dbReference type="Proteomes" id="UP000247932"/>
    </source>
</evidence>
<reference evidence="1 2" key="1">
    <citation type="submission" date="2018-05" db="EMBL/GenBank/DDBJ databases">
        <title>Reference genomes for bee gut microbiota database.</title>
        <authorList>
            <person name="Ellegaard K.M."/>
        </authorList>
    </citation>
    <scope>NUCLEOTIDE SEQUENCE [LARGE SCALE GENOMIC DNA]</scope>
    <source>
        <strain evidence="1 2">ESL0182</strain>
    </source>
</reference>
<organism evidence="1 2">
    <name type="scientific">Gilliamella apicola</name>
    <dbReference type="NCBI Taxonomy" id="1196095"/>
    <lineage>
        <taxon>Bacteria</taxon>
        <taxon>Pseudomonadati</taxon>
        <taxon>Pseudomonadota</taxon>
        <taxon>Gammaproteobacteria</taxon>
        <taxon>Orbales</taxon>
        <taxon>Orbaceae</taxon>
        <taxon>Gilliamella</taxon>
    </lineage>
</organism>
<dbReference type="OrthoDB" id="9781413at2"/>
<dbReference type="STRING" id="1196095.GAPWK_1293"/>
<dbReference type="PANTHER" id="PTHR10000">
    <property type="entry name" value="PHOSPHOSERINE PHOSPHATASE"/>
    <property type="match status" value="1"/>
</dbReference>
<dbReference type="SFLD" id="SFLDS00003">
    <property type="entry name" value="Haloacid_Dehalogenase"/>
    <property type="match status" value="1"/>
</dbReference>
<dbReference type="NCBIfam" id="TIGR01484">
    <property type="entry name" value="HAD-SF-IIB"/>
    <property type="match status" value="1"/>
</dbReference>
<dbReference type="GO" id="GO:0016791">
    <property type="term" value="F:phosphatase activity"/>
    <property type="evidence" value="ECO:0007669"/>
    <property type="project" value="TreeGrafter"/>
</dbReference>
<accession>A0A2V4E954</accession>
<dbReference type="EMBL" id="QGLR01000009">
    <property type="protein sequence ID" value="PXZ07601.1"/>
    <property type="molecule type" value="Genomic_DNA"/>
</dbReference>
<gene>
    <name evidence="1" type="ORF">DKK70_07065</name>
</gene>
<dbReference type="RefSeq" id="WP_110433354.1">
    <property type="nucleotide sequence ID" value="NZ_QGLR01000009.1"/>
</dbReference>
<dbReference type="InterPro" id="IPR023214">
    <property type="entry name" value="HAD_sf"/>
</dbReference>
<dbReference type="Pfam" id="PF08282">
    <property type="entry name" value="Hydrolase_3"/>
    <property type="match status" value="1"/>
</dbReference>
<dbReference type="Gene3D" id="3.30.1240.10">
    <property type="match status" value="1"/>
</dbReference>
<protein>
    <submittedName>
        <fullName evidence="1">Pyridoxal phosphatase</fullName>
    </submittedName>
</protein>
<dbReference type="InterPro" id="IPR036412">
    <property type="entry name" value="HAD-like_sf"/>
</dbReference>
<comment type="caution">
    <text evidence="1">The sequence shown here is derived from an EMBL/GenBank/DDBJ whole genome shotgun (WGS) entry which is preliminary data.</text>
</comment>
<keyword evidence="2" id="KW-1185">Reference proteome</keyword>
<dbReference type="AlphaFoldDB" id="A0A2V4E954"/>
<dbReference type="GO" id="GO:0000287">
    <property type="term" value="F:magnesium ion binding"/>
    <property type="evidence" value="ECO:0007669"/>
    <property type="project" value="TreeGrafter"/>
</dbReference>
<sequence>MKYKAVAFDMDGTLLGSNRLVLPETVDMIKKISDKGIKVILVSGRHHTAIYPYYYQLKLSTPAICCNGTYLYDFEKQQSFAAKPMTKQQAHTLLNLVNQHGIHTLIYTDKFMTYEVLDDHLAGFFQWIKSLPEFLQPEVKKVDDFEKLIEQADLIFKFATSSHDIPALKQFSKAVDALDEFSCEWSWSNRADVAVKGKTKGNGLKHWAEHENIKLSEIVAFGDSFNDISMLTIAGLGIAMGNAEKEVKEKASYSIGDNNSPSIAAELEKIFFN</sequence>
<dbReference type="Proteomes" id="UP000247932">
    <property type="component" value="Unassembled WGS sequence"/>
</dbReference>
<dbReference type="InterPro" id="IPR006379">
    <property type="entry name" value="HAD-SF_hydro_IIB"/>
</dbReference>
<dbReference type="PANTHER" id="PTHR10000:SF58">
    <property type="entry name" value="PYRIDOXAL PHOSPHATE PHOSPHATASE YBHA"/>
    <property type="match status" value="1"/>
</dbReference>
<dbReference type="NCBIfam" id="TIGR00099">
    <property type="entry name" value="Cof-subfamily"/>
    <property type="match status" value="1"/>
</dbReference>
<dbReference type="SUPFAM" id="SSF56784">
    <property type="entry name" value="HAD-like"/>
    <property type="match status" value="1"/>
</dbReference>
<dbReference type="SFLD" id="SFLDG01140">
    <property type="entry name" value="C2.B:_Phosphomannomutase_and_P"/>
    <property type="match status" value="1"/>
</dbReference>
<dbReference type="NCBIfam" id="NF007821">
    <property type="entry name" value="PRK10530.1"/>
    <property type="match status" value="1"/>
</dbReference>
<dbReference type="Gene3D" id="3.40.50.1000">
    <property type="entry name" value="HAD superfamily/HAD-like"/>
    <property type="match status" value="1"/>
</dbReference>
<dbReference type="PROSITE" id="PS01229">
    <property type="entry name" value="COF_2"/>
    <property type="match status" value="1"/>
</dbReference>
<dbReference type="CDD" id="cd07516">
    <property type="entry name" value="HAD_Pase"/>
    <property type="match status" value="1"/>
</dbReference>